<organism evidence="2 3">
    <name type="scientific">Amycolatopsis lurida NRRL 2430</name>
    <dbReference type="NCBI Taxonomy" id="1460371"/>
    <lineage>
        <taxon>Bacteria</taxon>
        <taxon>Bacillati</taxon>
        <taxon>Actinomycetota</taxon>
        <taxon>Actinomycetes</taxon>
        <taxon>Pseudonocardiales</taxon>
        <taxon>Pseudonocardiaceae</taxon>
        <taxon>Amycolatopsis</taxon>
    </lineage>
</organism>
<reference evidence="2 3" key="1">
    <citation type="journal article" date="2014" name="Genome Announc.">
        <title>Draft Genome Sequence of Amycolatopsis lurida NRRL 2430, Producer of the Glycopeptide Family Antibiotic Ristocetin.</title>
        <authorList>
            <person name="Kwun M.J."/>
            <person name="Hong H.J."/>
        </authorList>
    </citation>
    <scope>NUCLEOTIDE SEQUENCE [LARGE SCALE GENOMIC DNA]</scope>
    <source>
        <strain evidence="2 3">NRRL 2430</strain>
    </source>
</reference>
<evidence type="ECO:0000313" key="2">
    <source>
        <dbReference type="EMBL" id="KFU82085.1"/>
    </source>
</evidence>
<dbReference type="InterPro" id="IPR016039">
    <property type="entry name" value="Thiolase-like"/>
</dbReference>
<dbReference type="RefSeq" id="WP_034307260.1">
    <property type="nucleotide sequence ID" value="NZ_JFBM01000004.1"/>
</dbReference>
<comment type="caution">
    <text evidence="2">The sequence shown here is derived from an EMBL/GenBank/DDBJ whole genome shotgun (WGS) entry which is preliminary data.</text>
</comment>
<name>A0A2P2FZF6_AMYLU</name>
<accession>A0A2P2FZF6</accession>
<keyword evidence="3" id="KW-1185">Reference proteome</keyword>
<dbReference type="AlphaFoldDB" id="A0A2P2FZF6"/>
<protein>
    <submittedName>
        <fullName evidence="2">Uncharacterized protein</fullName>
    </submittedName>
</protein>
<dbReference type="GO" id="GO:0016746">
    <property type="term" value="F:acyltransferase activity"/>
    <property type="evidence" value="ECO:0007669"/>
    <property type="project" value="InterPro"/>
</dbReference>
<dbReference type="SUPFAM" id="SSF53901">
    <property type="entry name" value="Thiolase-like"/>
    <property type="match status" value="1"/>
</dbReference>
<dbReference type="Proteomes" id="UP000256220">
    <property type="component" value="Unassembled WGS sequence"/>
</dbReference>
<proteinExistence type="predicted"/>
<evidence type="ECO:0000313" key="3">
    <source>
        <dbReference type="Proteomes" id="UP000256220"/>
    </source>
</evidence>
<sequence length="264" mass="27894">MSGEPTLRGTNAVISPPGPGYREDAAVSRFLADLVEPFGSKVDEERWQRGAHVSHKTLTDRLLEAEGVRASRPQLIIVTHALPDVLPFTAVAPYLADRLDVTATTFSVAQQGLAAPFTALRIVAAYQRSGRCDEAVIAVLEQTTLPTPHPLVDDGGLVDSGAALVLGTGPGPRLASVSSGGTVGELLEPHRESGTLVVLGPWVTEAVEACDVHRVAPGSYCTSVWLVLAGNWPAWQETYRKVVLCDTDPVSGRSHAAAFTFPAG</sequence>
<dbReference type="EMBL" id="JFBM01000004">
    <property type="protein sequence ID" value="KFU82085.1"/>
    <property type="molecule type" value="Genomic_DNA"/>
</dbReference>
<gene>
    <name evidence="2" type="ORF">BB31_07030</name>
</gene>
<evidence type="ECO:0000256" key="1">
    <source>
        <dbReference type="SAM" id="MobiDB-lite"/>
    </source>
</evidence>
<dbReference type="Gene3D" id="3.40.47.10">
    <property type="match status" value="1"/>
</dbReference>
<feature type="region of interest" description="Disordered" evidence="1">
    <location>
        <begin position="1"/>
        <end position="20"/>
    </location>
</feature>